<dbReference type="PANTHER" id="PTHR47959:SF1">
    <property type="entry name" value="ATP-DEPENDENT RNA HELICASE DBPA"/>
    <property type="match status" value="1"/>
</dbReference>
<comment type="similarity">
    <text evidence="7">Belongs to the DEAD box helicase family.</text>
</comment>
<reference evidence="11" key="1">
    <citation type="journal article" date="2024" name="Gigascience">
        <title>Chromosome-level genome of the poultry shaft louse Menopon gallinae provides insight into the host-switching and adaptive evolution of parasitic lice.</title>
        <authorList>
            <person name="Xu Y."/>
            <person name="Ma L."/>
            <person name="Liu S."/>
            <person name="Liang Y."/>
            <person name="Liu Q."/>
            <person name="He Z."/>
            <person name="Tian L."/>
            <person name="Duan Y."/>
            <person name="Cai W."/>
            <person name="Li H."/>
            <person name="Song F."/>
        </authorList>
    </citation>
    <scope>NUCLEOTIDE SEQUENCE</scope>
    <source>
        <strain evidence="11">Cailab_2023a</strain>
    </source>
</reference>
<evidence type="ECO:0000259" key="9">
    <source>
        <dbReference type="PROSITE" id="PS51194"/>
    </source>
</evidence>
<dbReference type="GO" id="GO:0005524">
    <property type="term" value="F:ATP binding"/>
    <property type="evidence" value="ECO:0007669"/>
    <property type="project" value="UniProtKB-KW"/>
</dbReference>
<dbReference type="InterPro" id="IPR050079">
    <property type="entry name" value="DEAD_box_RNA_helicase"/>
</dbReference>
<gene>
    <name evidence="11" type="ORF">PYX00_011467</name>
</gene>
<dbReference type="GO" id="GO:0010468">
    <property type="term" value="P:regulation of gene expression"/>
    <property type="evidence" value="ECO:0007669"/>
    <property type="project" value="UniProtKB-ARBA"/>
</dbReference>
<dbReference type="InterPro" id="IPR001650">
    <property type="entry name" value="Helicase_C-like"/>
</dbReference>
<dbReference type="PROSITE" id="PS51195">
    <property type="entry name" value="Q_MOTIF"/>
    <property type="match status" value="1"/>
</dbReference>
<dbReference type="SUPFAM" id="SSF52540">
    <property type="entry name" value="P-loop containing nucleoside triphosphate hydrolases"/>
    <property type="match status" value="1"/>
</dbReference>
<evidence type="ECO:0000256" key="1">
    <source>
        <dbReference type="ARBA" id="ARBA00012552"/>
    </source>
</evidence>
<dbReference type="PROSITE" id="PS51192">
    <property type="entry name" value="HELICASE_ATP_BIND_1"/>
    <property type="match status" value="1"/>
</dbReference>
<dbReference type="PANTHER" id="PTHR47959">
    <property type="entry name" value="ATP-DEPENDENT RNA HELICASE RHLE-RELATED"/>
    <property type="match status" value="1"/>
</dbReference>
<keyword evidence="3 7" id="KW-0378">Hydrolase</keyword>
<name>A0AAW2H7W9_9NEOP</name>
<organism evidence="11">
    <name type="scientific">Menopon gallinae</name>
    <name type="common">poultry shaft louse</name>
    <dbReference type="NCBI Taxonomy" id="328185"/>
    <lineage>
        <taxon>Eukaryota</taxon>
        <taxon>Metazoa</taxon>
        <taxon>Ecdysozoa</taxon>
        <taxon>Arthropoda</taxon>
        <taxon>Hexapoda</taxon>
        <taxon>Insecta</taxon>
        <taxon>Pterygota</taxon>
        <taxon>Neoptera</taxon>
        <taxon>Paraneoptera</taxon>
        <taxon>Psocodea</taxon>
        <taxon>Troctomorpha</taxon>
        <taxon>Phthiraptera</taxon>
        <taxon>Amblycera</taxon>
        <taxon>Menoponidae</taxon>
        <taxon>Menopon</taxon>
    </lineage>
</organism>
<feature type="short sequence motif" description="Q motif" evidence="6">
    <location>
        <begin position="17"/>
        <end position="45"/>
    </location>
</feature>
<evidence type="ECO:0000256" key="3">
    <source>
        <dbReference type="ARBA" id="ARBA00022801"/>
    </source>
</evidence>
<dbReference type="PROSITE" id="PS00039">
    <property type="entry name" value="DEAD_ATP_HELICASE"/>
    <property type="match status" value="1"/>
</dbReference>
<dbReference type="InterPro" id="IPR027417">
    <property type="entry name" value="P-loop_NTPase"/>
</dbReference>
<dbReference type="AlphaFoldDB" id="A0AAW2H7W9"/>
<dbReference type="InterPro" id="IPR014001">
    <property type="entry name" value="Helicase_ATP-bd"/>
</dbReference>
<protein>
    <recommendedName>
        <fullName evidence="1">RNA helicase</fullName>
        <ecNumber evidence="1">3.6.4.13</ecNumber>
    </recommendedName>
</protein>
<dbReference type="GO" id="GO:0016787">
    <property type="term" value="F:hydrolase activity"/>
    <property type="evidence" value="ECO:0007669"/>
    <property type="project" value="UniProtKB-KW"/>
</dbReference>
<dbReference type="EMBL" id="JARGDH010000006">
    <property type="protein sequence ID" value="KAL0265752.1"/>
    <property type="molecule type" value="Genomic_DNA"/>
</dbReference>
<dbReference type="EC" id="3.6.4.13" evidence="1"/>
<keyword evidence="2 7" id="KW-0547">Nucleotide-binding</keyword>
<dbReference type="GO" id="GO:0003676">
    <property type="term" value="F:nucleic acid binding"/>
    <property type="evidence" value="ECO:0007669"/>
    <property type="project" value="InterPro"/>
</dbReference>
<dbReference type="Gene3D" id="3.40.50.300">
    <property type="entry name" value="P-loop containing nucleotide triphosphate hydrolases"/>
    <property type="match status" value="2"/>
</dbReference>
<feature type="domain" description="Helicase ATP-binding" evidence="8">
    <location>
        <begin position="48"/>
        <end position="217"/>
    </location>
</feature>
<dbReference type="PROSITE" id="PS51194">
    <property type="entry name" value="HELICASE_CTER"/>
    <property type="match status" value="1"/>
</dbReference>
<evidence type="ECO:0000256" key="4">
    <source>
        <dbReference type="ARBA" id="ARBA00022806"/>
    </source>
</evidence>
<proteinExistence type="inferred from homology"/>
<evidence type="ECO:0000256" key="2">
    <source>
        <dbReference type="ARBA" id="ARBA00022741"/>
    </source>
</evidence>
<dbReference type="InterPro" id="IPR011545">
    <property type="entry name" value="DEAD/DEAH_box_helicase_dom"/>
</dbReference>
<evidence type="ECO:0000313" key="11">
    <source>
        <dbReference type="EMBL" id="KAL0265752.1"/>
    </source>
</evidence>
<accession>A0AAW2H7W9</accession>
<feature type="domain" description="DEAD-box RNA helicase Q" evidence="10">
    <location>
        <begin position="17"/>
        <end position="45"/>
    </location>
</feature>
<feature type="domain" description="Helicase C-terminal" evidence="9">
    <location>
        <begin position="229"/>
        <end position="398"/>
    </location>
</feature>
<evidence type="ECO:0000259" key="8">
    <source>
        <dbReference type="PROSITE" id="PS51192"/>
    </source>
</evidence>
<dbReference type="InterPro" id="IPR014014">
    <property type="entry name" value="RNA_helicase_DEAD_Q_motif"/>
</dbReference>
<dbReference type="GO" id="GO:0003724">
    <property type="term" value="F:RNA helicase activity"/>
    <property type="evidence" value="ECO:0007669"/>
    <property type="project" value="UniProtKB-EC"/>
</dbReference>
<dbReference type="SMART" id="SM00490">
    <property type="entry name" value="HELICc"/>
    <property type="match status" value="1"/>
</dbReference>
<evidence type="ECO:0000256" key="6">
    <source>
        <dbReference type="PROSITE-ProRule" id="PRU00552"/>
    </source>
</evidence>
<dbReference type="CDD" id="cd18787">
    <property type="entry name" value="SF2_C_DEAD"/>
    <property type="match status" value="1"/>
</dbReference>
<keyword evidence="4 7" id="KW-0347">Helicase</keyword>
<keyword evidence="5 7" id="KW-0067">ATP-binding</keyword>
<sequence>MSVGNNEQTIRENYFFEKWEELLLNEDLLRGIYAAGYNQPSFIQKASVRPLIEGIDIRAQAQSGTGKTGAFCVGAIQRVSGNFTQVLVLASTREIAAQNYKCLKDLSKFMDIGIQLLLGGKSVRDDIDKLGNNPQIVVGTPGRVLHMIERGYLKCNDISLLIIDEADEMLKLGFQEQVKSIFCKLNTEKVQVAMFSATWEKTELEVSSKILRPGHHVIDLRLEEQTLKGINQYYVNLGQRQAIRDLNEEIKIRVLIDIYSKSEIGQSIIFVNSVERVKAVHAKLIALGFSCGVIHSNLSQEGRDQAMSNFQKGECRTLIASNLVGRGVDVQQMSVVINFDIPTDSFATYIHRIGRAGRYGRKGTAINFIFEDEKPYLEDIERHYRTVIQPLPLNFNCK</sequence>
<dbReference type="GO" id="GO:0005829">
    <property type="term" value="C:cytosol"/>
    <property type="evidence" value="ECO:0007669"/>
    <property type="project" value="TreeGrafter"/>
</dbReference>
<dbReference type="Pfam" id="PF00271">
    <property type="entry name" value="Helicase_C"/>
    <property type="match status" value="1"/>
</dbReference>
<evidence type="ECO:0000259" key="10">
    <source>
        <dbReference type="PROSITE" id="PS51195"/>
    </source>
</evidence>
<comment type="caution">
    <text evidence="11">The sequence shown here is derived from an EMBL/GenBank/DDBJ whole genome shotgun (WGS) entry which is preliminary data.</text>
</comment>
<dbReference type="InterPro" id="IPR000629">
    <property type="entry name" value="RNA-helicase_DEAD-box_CS"/>
</dbReference>
<dbReference type="Pfam" id="PF00270">
    <property type="entry name" value="DEAD"/>
    <property type="match status" value="1"/>
</dbReference>
<evidence type="ECO:0000256" key="5">
    <source>
        <dbReference type="ARBA" id="ARBA00022840"/>
    </source>
</evidence>
<evidence type="ECO:0000256" key="7">
    <source>
        <dbReference type="RuleBase" id="RU000492"/>
    </source>
</evidence>
<dbReference type="SMART" id="SM00487">
    <property type="entry name" value="DEXDc"/>
    <property type="match status" value="1"/>
</dbReference>